<dbReference type="GeneID" id="79949717"/>
<feature type="binding site" evidence="10">
    <location>
        <position position="280"/>
    </location>
    <ligand>
        <name>5-aminolevulinate</name>
        <dbReference type="ChEBI" id="CHEBI:356416"/>
        <label>2</label>
    </ligand>
</feature>
<evidence type="ECO:0000256" key="7">
    <source>
        <dbReference type="ARBA" id="ARBA00023244"/>
    </source>
</evidence>
<dbReference type="EMBL" id="CP091092">
    <property type="protein sequence ID" value="WFN37732.1"/>
    <property type="molecule type" value="Genomic_DNA"/>
</dbReference>
<sequence>MFPERRLRRLRKRNLQPLFKETVLTKDDLIAPYFFDETITQKKPIDSMPGQYRYPVYQAGNIAEKLKKQGVRAMLLFGIPKEKDAAGTSAWIEDGVIQKAVFEIKSKVPEMVVITDVCACEYTDHGHCGIIGESCGGLKGDSLDLLNDESLDIMAQIAVSHAKAGCDIVAPSCMLDGMVMTIRDALDDEGFEEIPIMSYSTKFSSALYGPFRDAADSKMSFGDRSTYQMAYENPREAFLESKLDLMEGADILMVKPAGFYHDIINKVSSLGLPVAAYQVSGEYSMIKAASEKGWIDEKKIVMESLIAIKRAGADLIITYYAEDAARWIDEKK</sequence>
<keyword evidence="7 13" id="KW-0627">Porphyrin biosynthesis</keyword>
<dbReference type="InterPro" id="IPR030656">
    <property type="entry name" value="ALAD_AS"/>
</dbReference>
<comment type="similarity">
    <text evidence="2 14">Belongs to the ALAD family.</text>
</comment>
<dbReference type="GO" id="GO:0008270">
    <property type="term" value="F:zinc ion binding"/>
    <property type="evidence" value="ECO:0007669"/>
    <property type="project" value="TreeGrafter"/>
</dbReference>
<feature type="binding site" evidence="12">
    <location>
        <position position="240"/>
    </location>
    <ligand>
        <name>Mg(2+)</name>
        <dbReference type="ChEBI" id="CHEBI:18420"/>
    </ligand>
</feature>
<keyword evidence="16" id="KW-1185">Reference proteome</keyword>
<keyword evidence="12" id="KW-0460">Magnesium</keyword>
<comment type="pathway">
    <text evidence="1">Porphyrin-containing compound metabolism; protoporphyrin-IX biosynthesis; coproporphyrinogen-III from 5-aminolevulinate: step 1/4.</text>
</comment>
<organism evidence="15 16">
    <name type="scientific">Methanomicrobium antiquum</name>
    <dbReference type="NCBI Taxonomy" id="487686"/>
    <lineage>
        <taxon>Archaea</taxon>
        <taxon>Methanobacteriati</taxon>
        <taxon>Methanobacteriota</taxon>
        <taxon>Stenosarchaea group</taxon>
        <taxon>Methanomicrobia</taxon>
        <taxon>Methanomicrobiales</taxon>
        <taxon>Methanomicrobiaceae</taxon>
        <taxon>Methanomicrobium</taxon>
    </lineage>
</organism>
<protein>
    <recommendedName>
        <fullName evidence="4 13">Delta-aminolevulinic acid dehydratase</fullName>
        <ecNumber evidence="3 13">4.2.1.24</ecNumber>
    </recommendedName>
</protein>
<dbReference type="NCBIfam" id="NF006762">
    <property type="entry name" value="PRK09283.1"/>
    <property type="match status" value="1"/>
</dbReference>
<evidence type="ECO:0000313" key="16">
    <source>
        <dbReference type="Proteomes" id="UP001218895"/>
    </source>
</evidence>
<evidence type="ECO:0000313" key="15">
    <source>
        <dbReference type="EMBL" id="WFN37732.1"/>
    </source>
</evidence>
<dbReference type="RefSeq" id="WP_278100572.1">
    <property type="nucleotide sequence ID" value="NZ_CP091092.1"/>
</dbReference>
<keyword evidence="11" id="KW-0862">Zinc</keyword>
<evidence type="ECO:0000256" key="12">
    <source>
        <dbReference type="PIRSR" id="PIRSR001415-5"/>
    </source>
</evidence>
<evidence type="ECO:0000256" key="9">
    <source>
        <dbReference type="PIRSR" id="PIRSR001415-1"/>
    </source>
</evidence>
<evidence type="ECO:0000256" key="3">
    <source>
        <dbReference type="ARBA" id="ARBA00012053"/>
    </source>
</evidence>
<dbReference type="SMART" id="SM01004">
    <property type="entry name" value="ALAD"/>
    <property type="match status" value="1"/>
</dbReference>
<dbReference type="InterPro" id="IPR013785">
    <property type="entry name" value="Aldolase_TIM"/>
</dbReference>
<dbReference type="GO" id="GO:0006783">
    <property type="term" value="P:heme biosynthetic process"/>
    <property type="evidence" value="ECO:0007669"/>
    <property type="project" value="UniProtKB-KW"/>
</dbReference>
<dbReference type="PIRSF" id="PIRSF001415">
    <property type="entry name" value="Porphbilin_synth"/>
    <property type="match status" value="1"/>
</dbReference>
<feature type="binding site" evidence="10">
    <location>
        <position position="212"/>
    </location>
    <ligand>
        <name>5-aminolevulinate</name>
        <dbReference type="ChEBI" id="CHEBI:356416"/>
        <label>1</label>
    </ligand>
</feature>
<evidence type="ECO:0000256" key="13">
    <source>
        <dbReference type="RuleBase" id="RU000515"/>
    </source>
</evidence>
<dbReference type="InterPro" id="IPR001731">
    <property type="entry name" value="ALAD"/>
</dbReference>
<dbReference type="EC" id="4.2.1.24" evidence="3 13"/>
<comment type="subunit">
    <text evidence="13">Homooctamer.</text>
</comment>
<gene>
    <name evidence="15" type="primary">hemB</name>
    <name evidence="15" type="ORF">L1994_04925</name>
</gene>
<evidence type="ECO:0000256" key="2">
    <source>
        <dbReference type="ARBA" id="ARBA00008055"/>
    </source>
</evidence>
<feature type="active site" description="Schiff-base intermediate with substrate" evidence="9">
    <location>
        <position position="202"/>
    </location>
</feature>
<evidence type="ECO:0000256" key="6">
    <source>
        <dbReference type="ARBA" id="ARBA00023239"/>
    </source>
</evidence>
<evidence type="ECO:0000256" key="4">
    <source>
        <dbReference type="ARBA" id="ARBA00020771"/>
    </source>
</evidence>
<name>A0AAF0FQI0_9EURY</name>
<feature type="binding site" evidence="11">
    <location>
        <position position="128"/>
    </location>
    <ligand>
        <name>Zn(2+)</name>
        <dbReference type="ChEBI" id="CHEBI:29105"/>
        <note>catalytic</note>
    </ligand>
</feature>
<dbReference type="CDD" id="cd00384">
    <property type="entry name" value="ALAD_PBGS"/>
    <property type="match status" value="1"/>
</dbReference>
<evidence type="ECO:0000256" key="5">
    <source>
        <dbReference type="ARBA" id="ARBA00023133"/>
    </source>
</evidence>
<reference evidence="15" key="1">
    <citation type="submission" date="2022-01" db="EMBL/GenBank/DDBJ databases">
        <title>Complete genome of Methanomicrobium antiquum DSM 21220.</title>
        <authorList>
            <person name="Chen S.-C."/>
            <person name="You Y.-T."/>
            <person name="Zhou Y.-Z."/>
            <person name="Lai M.-C."/>
        </authorList>
    </citation>
    <scope>NUCLEOTIDE SEQUENCE</scope>
    <source>
        <strain evidence="15">DSM 21220</strain>
    </source>
</reference>
<dbReference type="SUPFAM" id="SSF51569">
    <property type="entry name" value="Aldolase"/>
    <property type="match status" value="1"/>
</dbReference>
<comment type="catalytic activity">
    <reaction evidence="8 13">
        <text>2 5-aminolevulinate = porphobilinogen + 2 H2O + H(+)</text>
        <dbReference type="Rhea" id="RHEA:24064"/>
        <dbReference type="ChEBI" id="CHEBI:15377"/>
        <dbReference type="ChEBI" id="CHEBI:15378"/>
        <dbReference type="ChEBI" id="CHEBI:58126"/>
        <dbReference type="ChEBI" id="CHEBI:356416"/>
        <dbReference type="EC" id="4.2.1.24"/>
    </reaction>
</comment>
<feature type="binding site" evidence="11">
    <location>
        <position position="120"/>
    </location>
    <ligand>
        <name>Zn(2+)</name>
        <dbReference type="ChEBI" id="CHEBI:29105"/>
        <note>catalytic</note>
    </ligand>
</feature>
<dbReference type="GO" id="GO:0004655">
    <property type="term" value="F:porphobilinogen synthase activity"/>
    <property type="evidence" value="ECO:0007669"/>
    <property type="project" value="UniProtKB-EC"/>
</dbReference>
<evidence type="ECO:0000256" key="11">
    <source>
        <dbReference type="PIRSR" id="PIRSR001415-3"/>
    </source>
</evidence>
<accession>A0AAF0FQI0</accession>
<dbReference type="Pfam" id="PF00490">
    <property type="entry name" value="ALAD"/>
    <property type="match status" value="1"/>
</dbReference>
<evidence type="ECO:0000256" key="8">
    <source>
        <dbReference type="ARBA" id="ARBA00047651"/>
    </source>
</evidence>
<dbReference type="GO" id="GO:0005829">
    <property type="term" value="C:cytosol"/>
    <property type="evidence" value="ECO:0007669"/>
    <property type="project" value="TreeGrafter"/>
</dbReference>
<feature type="binding site" evidence="10">
    <location>
        <position position="224"/>
    </location>
    <ligand>
        <name>5-aminolevulinate</name>
        <dbReference type="ChEBI" id="CHEBI:356416"/>
        <label>1</label>
    </ligand>
</feature>
<feature type="binding site" evidence="10">
    <location>
        <position position="319"/>
    </location>
    <ligand>
        <name>5-aminolevulinate</name>
        <dbReference type="ChEBI" id="CHEBI:356416"/>
        <label>2</label>
    </ligand>
</feature>
<proteinExistence type="inferred from homology"/>
<evidence type="ECO:0000256" key="10">
    <source>
        <dbReference type="PIRSR" id="PIRSR001415-2"/>
    </source>
</evidence>
<dbReference type="PRINTS" id="PR00144">
    <property type="entry name" value="DALDHYDRTASE"/>
</dbReference>
<dbReference type="Gene3D" id="3.20.20.70">
    <property type="entry name" value="Aldolase class I"/>
    <property type="match status" value="1"/>
</dbReference>
<dbReference type="PANTHER" id="PTHR11458:SF0">
    <property type="entry name" value="DELTA-AMINOLEVULINIC ACID DEHYDRATASE"/>
    <property type="match status" value="1"/>
</dbReference>
<evidence type="ECO:0000256" key="14">
    <source>
        <dbReference type="RuleBase" id="RU004161"/>
    </source>
</evidence>
<dbReference type="FunFam" id="3.20.20.70:FF:000019">
    <property type="entry name" value="Delta-aminolevulinic acid dehydratase"/>
    <property type="match status" value="1"/>
</dbReference>
<dbReference type="KEGG" id="manq:L1994_04925"/>
<keyword evidence="5" id="KW-0350">Heme biosynthesis</keyword>
<feature type="active site" description="Schiff-base intermediate with substrate" evidence="9">
    <location>
        <position position="255"/>
    </location>
</feature>
<evidence type="ECO:0000256" key="1">
    <source>
        <dbReference type="ARBA" id="ARBA00004694"/>
    </source>
</evidence>
<keyword evidence="11" id="KW-0479">Metal-binding</keyword>
<dbReference type="PROSITE" id="PS00169">
    <property type="entry name" value="D_ALA_DEHYDRATASE"/>
    <property type="match status" value="1"/>
</dbReference>
<dbReference type="Proteomes" id="UP001218895">
    <property type="component" value="Chromosome"/>
</dbReference>
<keyword evidence="6 13" id="KW-0456">Lyase</keyword>
<dbReference type="PANTHER" id="PTHR11458">
    <property type="entry name" value="DELTA-AMINOLEVULINIC ACID DEHYDRATASE"/>
    <property type="match status" value="1"/>
</dbReference>
<feature type="binding site" evidence="11">
    <location>
        <position position="118"/>
    </location>
    <ligand>
        <name>Zn(2+)</name>
        <dbReference type="ChEBI" id="CHEBI:29105"/>
        <note>catalytic</note>
    </ligand>
</feature>
<dbReference type="AlphaFoldDB" id="A0AAF0FQI0"/>